<organism evidence="2 3">
    <name type="scientific">Marinobacter similis</name>
    <dbReference type="NCBI Taxonomy" id="1420916"/>
    <lineage>
        <taxon>Bacteria</taxon>
        <taxon>Pseudomonadati</taxon>
        <taxon>Pseudomonadota</taxon>
        <taxon>Gammaproteobacteria</taxon>
        <taxon>Pseudomonadales</taxon>
        <taxon>Marinobacteraceae</taxon>
        <taxon>Marinobacter</taxon>
    </lineage>
</organism>
<keyword evidence="3" id="KW-1185">Reference proteome</keyword>
<dbReference type="KEGG" id="msx:AU14_17420"/>
<dbReference type="Pfam" id="PF03819">
    <property type="entry name" value="MazG"/>
    <property type="match status" value="1"/>
</dbReference>
<dbReference type="Gene3D" id="1.10.287.1080">
    <property type="entry name" value="MazG-like"/>
    <property type="match status" value="1"/>
</dbReference>
<dbReference type="Proteomes" id="UP000061489">
    <property type="component" value="Chromosome"/>
</dbReference>
<dbReference type="InterPro" id="IPR004518">
    <property type="entry name" value="MazG-like_dom"/>
</dbReference>
<dbReference type="SUPFAM" id="SSF101386">
    <property type="entry name" value="all-alpha NTP pyrophosphatases"/>
    <property type="match status" value="1"/>
</dbReference>
<evidence type="ECO:0000313" key="3">
    <source>
        <dbReference type="Proteomes" id="UP000061489"/>
    </source>
</evidence>
<sequence length="105" mass="11853">MYMNDYQEKTSETAIYPKDKALEYLALGLVSEAGEVAGKVKKFLRGDYEVLPREDLEKEMGDVLWYLAQLHEVMGLAMGDSAYFNLKKLNARKQAGTLQGNGDDR</sequence>
<dbReference type="EMBL" id="CP007151">
    <property type="protein sequence ID" value="AHI29707.1"/>
    <property type="molecule type" value="Genomic_DNA"/>
</dbReference>
<reference evidence="2 3" key="1">
    <citation type="journal article" date="2014" name="Genome Announc.">
        <title>Draft Genome Sequences of Marinobacter similis A3d10T and Marinobacter salarius R9SW1T.</title>
        <authorList>
            <person name="Ivanova E.P."/>
            <person name="Ng H.J."/>
            <person name="Webb H.K."/>
            <person name="Feng G."/>
            <person name="Oshima K."/>
            <person name="Hattori M."/>
            <person name="Ohkuma M."/>
            <person name="Sergeev A.F."/>
            <person name="Mikhailov V.V."/>
            <person name="Crawford R.J."/>
            <person name="Sawabe T."/>
        </authorList>
    </citation>
    <scope>NUCLEOTIDE SEQUENCE [LARGE SCALE GENOMIC DNA]</scope>
    <source>
        <strain evidence="2 3">A3d10</strain>
    </source>
</reference>
<accession>W5YKE5</accession>
<dbReference type="OrthoDB" id="5953925at2"/>
<name>W5YKE5_9GAMM</name>
<dbReference type="PIRSF" id="PIRSF006639">
    <property type="entry name" value="UCP006639_pph"/>
    <property type="match status" value="1"/>
</dbReference>
<dbReference type="InterPro" id="IPR011379">
    <property type="entry name" value="MazG-related_GP37"/>
</dbReference>
<dbReference type="CDD" id="cd11541">
    <property type="entry name" value="NTP-PPase_u4"/>
    <property type="match status" value="1"/>
</dbReference>
<protein>
    <recommendedName>
        <fullName evidence="1">NTP pyrophosphohydrolase MazG-like domain-containing protein</fullName>
    </recommendedName>
</protein>
<feature type="domain" description="NTP pyrophosphohydrolase MazG-like" evidence="1">
    <location>
        <begin position="23"/>
        <end position="94"/>
    </location>
</feature>
<evidence type="ECO:0000259" key="1">
    <source>
        <dbReference type="Pfam" id="PF03819"/>
    </source>
</evidence>
<dbReference type="STRING" id="1420916.AU14_17420"/>
<gene>
    <name evidence="2" type="ORF">AU14_17420</name>
</gene>
<proteinExistence type="predicted"/>
<evidence type="ECO:0000313" key="2">
    <source>
        <dbReference type="EMBL" id="AHI29707.1"/>
    </source>
</evidence>
<dbReference type="AlphaFoldDB" id="W5YKE5"/>
<dbReference type="HOGENOM" id="CLU_130333_1_0_6"/>